<accession>A0ABT0LK93</accession>
<proteinExistence type="predicted"/>
<keyword evidence="1" id="KW-0472">Membrane</keyword>
<feature type="transmembrane region" description="Helical" evidence="1">
    <location>
        <begin position="5"/>
        <end position="23"/>
    </location>
</feature>
<evidence type="ECO:0000256" key="1">
    <source>
        <dbReference type="SAM" id="Phobius"/>
    </source>
</evidence>
<feature type="transmembrane region" description="Helical" evidence="1">
    <location>
        <begin position="29"/>
        <end position="47"/>
    </location>
</feature>
<reference evidence="2 3" key="1">
    <citation type="submission" date="2022-01" db="EMBL/GenBank/DDBJ databases">
        <title>Whole genome-based taxonomy of the Shewanellaceae.</title>
        <authorList>
            <person name="Martin-Rodriguez A.J."/>
        </authorList>
    </citation>
    <scope>NUCLEOTIDE SEQUENCE [LARGE SCALE GENOMIC DNA]</scope>
    <source>
        <strain evidence="2 3">DSM 17177</strain>
    </source>
</reference>
<dbReference type="EMBL" id="JAKIKS010000216">
    <property type="protein sequence ID" value="MCL1127795.1"/>
    <property type="molecule type" value="Genomic_DNA"/>
</dbReference>
<keyword evidence="1" id="KW-1133">Transmembrane helix</keyword>
<comment type="caution">
    <text evidence="2">The sequence shown here is derived from an EMBL/GenBank/DDBJ whole genome shotgun (WGS) entry which is preliminary data.</text>
</comment>
<sequence>MNKVLSLMICFIAIIIIITLSRLDFIDDSIGASISSMIIMIWVVLHTQNKTDERFLRQYKNNVQSEASNTILEKEEMFIEKCFLFSEEIIRVVYDFDNLFPYQNLTNDDQFKVENLISSIRFKFVMFENNLMYIKYLSGYCGNGVNNKFNDLRREFFHFHRISERVIYTINKKVGSNNHFDEEHKVTCKQSELYDALQKLVITSRECIAYVSNRENSFKQHIRDLATGFDTLSNNQK</sequence>
<name>A0ABT0LK93_9GAMM</name>
<dbReference type="RefSeq" id="WP_248943228.1">
    <property type="nucleotide sequence ID" value="NZ_JAKIKS010000216.1"/>
</dbReference>
<gene>
    <name evidence="2" type="ORF">L2764_25865</name>
</gene>
<evidence type="ECO:0000313" key="2">
    <source>
        <dbReference type="EMBL" id="MCL1127795.1"/>
    </source>
</evidence>
<protein>
    <submittedName>
        <fullName evidence="2">Uncharacterized protein</fullName>
    </submittedName>
</protein>
<keyword evidence="1" id="KW-0812">Transmembrane</keyword>
<organism evidence="2 3">
    <name type="scientific">Shewanella surugensis</name>
    <dbReference type="NCBI Taxonomy" id="212020"/>
    <lineage>
        <taxon>Bacteria</taxon>
        <taxon>Pseudomonadati</taxon>
        <taxon>Pseudomonadota</taxon>
        <taxon>Gammaproteobacteria</taxon>
        <taxon>Alteromonadales</taxon>
        <taxon>Shewanellaceae</taxon>
        <taxon>Shewanella</taxon>
    </lineage>
</organism>
<dbReference type="Proteomes" id="UP001203423">
    <property type="component" value="Unassembled WGS sequence"/>
</dbReference>
<keyword evidence="3" id="KW-1185">Reference proteome</keyword>
<evidence type="ECO:0000313" key="3">
    <source>
        <dbReference type="Proteomes" id="UP001203423"/>
    </source>
</evidence>